<feature type="domain" description="Peptidase M15A C-terminal" evidence="1">
    <location>
        <begin position="192"/>
        <end position="249"/>
    </location>
</feature>
<gene>
    <name evidence="2" type="ORF">SSPSH_000463</name>
</gene>
<accession>U2G2C4</accession>
<reference evidence="2 3" key="1">
    <citation type="journal article" date="2011" name="J. Bacteriol.">
        <title>Genome sequence of Salinisphaera shabanensis, a gammaproteobacterium from the harsh, variable environment of the brine-seawater interface of the Shaban Deep in the Red Sea.</title>
        <authorList>
            <person name="Antunes A."/>
            <person name="Alam I."/>
            <person name="Bajic V.B."/>
            <person name="Stingl U."/>
        </authorList>
    </citation>
    <scope>NUCLEOTIDE SEQUENCE [LARGE SCALE GENOMIC DNA]</scope>
    <source>
        <strain evidence="2 3">E1L3A</strain>
    </source>
</reference>
<proteinExistence type="predicted"/>
<protein>
    <submittedName>
        <fullName evidence="2">Peptidase M15A protein</fullName>
    </submittedName>
</protein>
<reference evidence="2 3" key="2">
    <citation type="journal article" date="2013" name="PLoS ONE">
        <title>INDIGO - INtegrated Data Warehouse of MIcrobial GenOmes with Examples from the Red Sea Extremophiles.</title>
        <authorList>
            <person name="Alam I."/>
            <person name="Antunes A."/>
            <person name="Kamau A.A."/>
            <person name="Ba Alawi W."/>
            <person name="Kalkatawi M."/>
            <person name="Stingl U."/>
            <person name="Bajic V.B."/>
        </authorList>
    </citation>
    <scope>NUCLEOTIDE SEQUENCE [LARGE SCALE GENOMIC DNA]</scope>
    <source>
        <strain evidence="2 3">E1L3A</strain>
    </source>
</reference>
<sequence length="314" mass="34724">MLCAALCVPVAQARLTLDDSLELGQRTAAEFALTIDGEPLPRAVRAIFVMPGERVDIVARELSDGADLVLQTSGAGVLESGSATQWRWQAPREPGLYPLAIYNRDDMSRMRLNVFVKKPYDASRAELDGYRIGPYEPQGLRGRASSAPPDGLVQVTRANRDVALSEHFTLGQFLCHQQPDHWPKYVLVRPRLLEKLERLHTALAEAGFDLDTITVMSGYRTPWYNADIGNTTVYSQHLFGSAADIFVDANGDGRMDDLNSDSRIDTADARWLADLVEAVVAEHPPLAGGMSVYPANSRHGPFVHIDVRGMRVRW</sequence>
<evidence type="ECO:0000313" key="3">
    <source>
        <dbReference type="Proteomes" id="UP000006242"/>
    </source>
</evidence>
<dbReference type="AlphaFoldDB" id="U2G2C4"/>
<comment type="caution">
    <text evidence="2">The sequence shown here is derived from an EMBL/GenBank/DDBJ whole genome shotgun (WGS) entry which is preliminary data.</text>
</comment>
<name>U2G2C4_9GAMM</name>
<organism evidence="2 3">
    <name type="scientific">Salinisphaera shabanensis E1L3A</name>
    <dbReference type="NCBI Taxonomy" id="1033802"/>
    <lineage>
        <taxon>Bacteria</taxon>
        <taxon>Pseudomonadati</taxon>
        <taxon>Pseudomonadota</taxon>
        <taxon>Gammaproteobacteria</taxon>
        <taxon>Salinisphaerales</taxon>
        <taxon>Salinisphaeraceae</taxon>
        <taxon>Salinisphaera</taxon>
    </lineage>
</organism>
<keyword evidence="3" id="KW-1185">Reference proteome</keyword>
<dbReference type="STRING" id="1033802.SSPSH_000463"/>
<dbReference type="InterPro" id="IPR013230">
    <property type="entry name" value="Peptidase_M15A_C"/>
</dbReference>
<dbReference type="EMBL" id="AFNV02000003">
    <property type="protein sequence ID" value="ERJ20353.1"/>
    <property type="molecule type" value="Genomic_DNA"/>
</dbReference>
<dbReference type="Proteomes" id="UP000006242">
    <property type="component" value="Unassembled WGS sequence"/>
</dbReference>
<evidence type="ECO:0000313" key="2">
    <source>
        <dbReference type="EMBL" id="ERJ20353.1"/>
    </source>
</evidence>
<dbReference type="eggNOG" id="COG3108">
    <property type="taxonomic scope" value="Bacteria"/>
</dbReference>
<dbReference type="InterPro" id="IPR009045">
    <property type="entry name" value="Zn_M74/Hedgehog-like"/>
</dbReference>
<dbReference type="SUPFAM" id="SSF55166">
    <property type="entry name" value="Hedgehog/DD-peptidase"/>
    <property type="match status" value="1"/>
</dbReference>
<dbReference type="Pfam" id="PF08291">
    <property type="entry name" value="Peptidase_M15_3"/>
    <property type="match status" value="1"/>
</dbReference>
<dbReference type="Gene3D" id="3.30.1380.10">
    <property type="match status" value="1"/>
</dbReference>
<evidence type="ECO:0000259" key="1">
    <source>
        <dbReference type="Pfam" id="PF08291"/>
    </source>
</evidence>